<dbReference type="AlphaFoldDB" id="A0A2S8GHU7"/>
<comment type="caution">
    <text evidence="1">The sequence shown here is derived from an EMBL/GenBank/DDBJ whole genome shotgun (WGS) entry which is preliminary data.</text>
</comment>
<dbReference type="GO" id="GO:0003677">
    <property type="term" value="F:DNA binding"/>
    <property type="evidence" value="ECO:0007669"/>
    <property type="project" value="InterPro"/>
</dbReference>
<sequence length="154" mass="16776">MTTEQLEATTTTPAVAYLLTWTTAGTWFSGEQQGANAPFAAKRTPGARRDVAAVSLSVPQRDLVEATIRDCCQQQGWNLIATNCRSNHAHAIINAAADPQEILSTLQSQTAEQLTAGEPSRDSWWEEKGNIRTMNDNDGVQAAAFYVGVILRRI</sequence>
<evidence type="ECO:0000313" key="1">
    <source>
        <dbReference type="EMBL" id="PQO44007.1"/>
    </source>
</evidence>
<organism evidence="1 2">
    <name type="scientific">Blastopirellula marina</name>
    <dbReference type="NCBI Taxonomy" id="124"/>
    <lineage>
        <taxon>Bacteria</taxon>
        <taxon>Pseudomonadati</taxon>
        <taxon>Planctomycetota</taxon>
        <taxon>Planctomycetia</taxon>
        <taxon>Pirellulales</taxon>
        <taxon>Pirellulaceae</taxon>
        <taxon>Blastopirellula</taxon>
    </lineage>
</organism>
<dbReference type="OrthoDB" id="274221at2"/>
<dbReference type="SUPFAM" id="SSF143422">
    <property type="entry name" value="Transposase IS200-like"/>
    <property type="match status" value="1"/>
</dbReference>
<dbReference type="InterPro" id="IPR036515">
    <property type="entry name" value="Transposase_17_sf"/>
</dbReference>
<gene>
    <name evidence="1" type="ORF">C5Y93_20925</name>
</gene>
<dbReference type="Proteomes" id="UP000237819">
    <property type="component" value="Unassembled WGS sequence"/>
</dbReference>
<evidence type="ECO:0008006" key="3">
    <source>
        <dbReference type="Google" id="ProtNLM"/>
    </source>
</evidence>
<dbReference type="RefSeq" id="WP_105337407.1">
    <property type="nucleotide sequence ID" value="NZ_PUHZ01000021.1"/>
</dbReference>
<name>A0A2S8GHU7_9BACT</name>
<accession>A0A2S8GHU7</accession>
<dbReference type="GO" id="GO:0004803">
    <property type="term" value="F:transposase activity"/>
    <property type="evidence" value="ECO:0007669"/>
    <property type="project" value="InterPro"/>
</dbReference>
<dbReference type="Gene3D" id="3.30.70.1290">
    <property type="entry name" value="Transposase IS200-like"/>
    <property type="match status" value="1"/>
</dbReference>
<dbReference type="EMBL" id="PUHZ01000021">
    <property type="protein sequence ID" value="PQO44007.1"/>
    <property type="molecule type" value="Genomic_DNA"/>
</dbReference>
<reference evidence="1 2" key="1">
    <citation type="submission" date="2018-02" db="EMBL/GenBank/DDBJ databases">
        <title>Comparative genomes isolates from brazilian mangrove.</title>
        <authorList>
            <person name="Araujo J.E."/>
            <person name="Taketani R.G."/>
            <person name="Silva M.C.P."/>
            <person name="Loureco M.V."/>
            <person name="Andreote F.D."/>
        </authorList>
    </citation>
    <scope>NUCLEOTIDE SEQUENCE [LARGE SCALE GENOMIC DNA]</scope>
    <source>
        <strain evidence="1 2">Nap-Phe MGV</strain>
    </source>
</reference>
<evidence type="ECO:0000313" key="2">
    <source>
        <dbReference type="Proteomes" id="UP000237819"/>
    </source>
</evidence>
<dbReference type="GO" id="GO:0006313">
    <property type="term" value="P:DNA transposition"/>
    <property type="evidence" value="ECO:0007669"/>
    <property type="project" value="InterPro"/>
</dbReference>
<proteinExistence type="predicted"/>
<protein>
    <recommendedName>
        <fullName evidence="3">Transposase IS200-like domain-containing protein</fullName>
    </recommendedName>
</protein>